<dbReference type="AlphaFoldDB" id="A0A6A4SUV9"/>
<gene>
    <name evidence="1" type="ORF">F2P81_012602</name>
</gene>
<accession>A0A6A4SUV9</accession>
<proteinExistence type="predicted"/>
<evidence type="ECO:0000313" key="2">
    <source>
        <dbReference type="Proteomes" id="UP000438429"/>
    </source>
</evidence>
<evidence type="ECO:0000313" key="1">
    <source>
        <dbReference type="EMBL" id="KAF0034844.1"/>
    </source>
</evidence>
<sequence>MKSSVSRCLLKEPCGHIGHLQFSVQGIKSVSSVNPAGRTETSDMYGPGQVQIRFNVKFEHIVFKELGDILHLSCAEEGTSQCAWRLQTRGPNVTATFEMLDPQHLRPLVRDHPDPLKFADITVDDALIYLLRRSYTRT</sequence>
<dbReference type="Proteomes" id="UP000438429">
    <property type="component" value="Unassembled WGS sequence"/>
</dbReference>
<name>A0A6A4SUV9_SCOMX</name>
<reference evidence="1 2" key="1">
    <citation type="submission" date="2019-06" db="EMBL/GenBank/DDBJ databases">
        <title>Draft genomes of female and male turbot (Scophthalmus maximus).</title>
        <authorList>
            <person name="Xu H."/>
            <person name="Xu X.-W."/>
            <person name="Shao C."/>
            <person name="Chen S."/>
        </authorList>
    </citation>
    <scope>NUCLEOTIDE SEQUENCE [LARGE SCALE GENOMIC DNA]</scope>
    <source>
        <strain evidence="1">Ysfricsl-2016a</strain>
        <tissue evidence="1">Blood</tissue>
    </source>
</reference>
<protein>
    <submittedName>
        <fullName evidence="1">Uncharacterized protein</fullName>
    </submittedName>
</protein>
<comment type="caution">
    <text evidence="1">The sequence shown here is derived from an EMBL/GenBank/DDBJ whole genome shotgun (WGS) entry which is preliminary data.</text>
</comment>
<organism evidence="1 2">
    <name type="scientific">Scophthalmus maximus</name>
    <name type="common">Turbot</name>
    <name type="synonym">Psetta maxima</name>
    <dbReference type="NCBI Taxonomy" id="52904"/>
    <lineage>
        <taxon>Eukaryota</taxon>
        <taxon>Metazoa</taxon>
        <taxon>Chordata</taxon>
        <taxon>Craniata</taxon>
        <taxon>Vertebrata</taxon>
        <taxon>Euteleostomi</taxon>
        <taxon>Actinopterygii</taxon>
        <taxon>Neopterygii</taxon>
        <taxon>Teleostei</taxon>
        <taxon>Neoteleostei</taxon>
        <taxon>Acanthomorphata</taxon>
        <taxon>Carangaria</taxon>
        <taxon>Pleuronectiformes</taxon>
        <taxon>Pleuronectoidei</taxon>
        <taxon>Scophthalmidae</taxon>
        <taxon>Scophthalmus</taxon>
    </lineage>
</organism>
<dbReference type="EMBL" id="VEVO01000011">
    <property type="protein sequence ID" value="KAF0034844.1"/>
    <property type="molecule type" value="Genomic_DNA"/>
</dbReference>